<organism evidence="1 2">
    <name type="scientific">Psophocarpus tetragonolobus</name>
    <name type="common">Winged bean</name>
    <name type="synonym">Dolichos tetragonolobus</name>
    <dbReference type="NCBI Taxonomy" id="3891"/>
    <lineage>
        <taxon>Eukaryota</taxon>
        <taxon>Viridiplantae</taxon>
        <taxon>Streptophyta</taxon>
        <taxon>Embryophyta</taxon>
        <taxon>Tracheophyta</taxon>
        <taxon>Spermatophyta</taxon>
        <taxon>Magnoliopsida</taxon>
        <taxon>eudicotyledons</taxon>
        <taxon>Gunneridae</taxon>
        <taxon>Pentapetalae</taxon>
        <taxon>rosids</taxon>
        <taxon>fabids</taxon>
        <taxon>Fabales</taxon>
        <taxon>Fabaceae</taxon>
        <taxon>Papilionoideae</taxon>
        <taxon>50 kb inversion clade</taxon>
        <taxon>NPAAA clade</taxon>
        <taxon>indigoferoid/millettioid clade</taxon>
        <taxon>Phaseoleae</taxon>
        <taxon>Psophocarpus</taxon>
    </lineage>
</organism>
<evidence type="ECO:0000313" key="2">
    <source>
        <dbReference type="Proteomes" id="UP001386955"/>
    </source>
</evidence>
<dbReference type="EMBL" id="JAYMYS010000002">
    <property type="protein sequence ID" value="KAK7407552.1"/>
    <property type="molecule type" value="Genomic_DNA"/>
</dbReference>
<sequence length="79" mass="8628">MHLRLRKEERVVEVLWLVMQLVGPRFCFASALTLSVSESKVASVLPHAAESFSVGLIQACGNASEMKWEAAMGALRVAI</sequence>
<keyword evidence="2" id="KW-1185">Reference proteome</keyword>
<protein>
    <submittedName>
        <fullName evidence="1">Uncharacterized protein</fullName>
    </submittedName>
</protein>
<name>A0AAN9SXK6_PSOTE</name>
<dbReference type="AlphaFoldDB" id="A0AAN9SXK6"/>
<proteinExistence type="predicted"/>
<reference evidence="1 2" key="1">
    <citation type="submission" date="2024-01" db="EMBL/GenBank/DDBJ databases">
        <title>The genomes of 5 underutilized Papilionoideae crops provide insights into root nodulation and disease resistanc.</title>
        <authorList>
            <person name="Jiang F."/>
        </authorList>
    </citation>
    <scope>NUCLEOTIDE SEQUENCE [LARGE SCALE GENOMIC DNA]</scope>
    <source>
        <strain evidence="1">DUOXIRENSHENG_FW03</strain>
        <tissue evidence="1">Leaves</tissue>
    </source>
</reference>
<dbReference type="Proteomes" id="UP001386955">
    <property type="component" value="Unassembled WGS sequence"/>
</dbReference>
<evidence type="ECO:0000313" key="1">
    <source>
        <dbReference type="EMBL" id="KAK7407552.1"/>
    </source>
</evidence>
<accession>A0AAN9SXK6</accession>
<gene>
    <name evidence="1" type="ORF">VNO78_09505</name>
</gene>
<comment type="caution">
    <text evidence="1">The sequence shown here is derived from an EMBL/GenBank/DDBJ whole genome shotgun (WGS) entry which is preliminary data.</text>
</comment>